<gene>
    <name evidence="1" type="ORF">H4W29_003043</name>
</gene>
<evidence type="ECO:0000313" key="1">
    <source>
        <dbReference type="EMBL" id="MBE1505862.1"/>
    </source>
</evidence>
<accession>A0ABR9IRP9</accession>
<dbReference type="EMBL" id="JADBEC010000001">
    <property type="protein sequence ID" value="MBE1505862.1"/>
    <property type="molecule type" value="Genomic_DNA"/>
</dbReference>
<reference evidence="1 2" key="1">
    <citation type="submission" date="2020-10" db="EMBL/GenBank/DDBJ databases">
        <title>Sequencing the genomes of 1000 actinobacteria strains.</title>
        <authorList>
            <person name="Klenk H.-P."/>
        </authorList>
    </citation>
    <scope>NUCLEOTIDE SEQUENCE [LARGE SCALE GENOMIC DNA]</scope>
    <source>
        <strain evidence="1 2">DSM 7307</strain>
    </source>
</reference>
<sequence>MNLMEALQLAMHGAPKSTPLSCPIWLRELSALSITFPFENSINKSQRLLVALATLVLSTQAAHAASAPENFLYMGSGDLAAAKAKLARPNIGGVQVVFNWKSLETAKGQYDFSGTMSALAALTSCRTARRR</sequence>
<dbReference type="RefSeq" id="WP_246517188.1">
    <property type="nucleotide sequence ID" value="NZ_BAAAVL010000005.1"/>
</dbReference>
<protein>
    <submittedName>
        <fullName evidence="1">Uncharacterized protein</fullName>
    </submittedName>
</protein>
<name>A0ABR9IRP9_RHIVS</name>
<keyword evidence="2" id="KW-1185">Reference proteome</keyword>
<evidence type="ECO:0000313" key="2">
    <source>
        <dbReference type="Proteomes" id="UP000620262"/>
    </source>
</evidence>
<dbReference type="Proteomes" id="UP000620262">
    <property type="component" value="Unassembled WGS sequence"/>
</dbReference>
<comment type="caution">
    <text evidence="1">The sequence shown here is derived from an EMBL/GenBank/DDBJ whole genome shotgun (WGS) entry which is preliminary data.</text>
</comment>
<proteinExistence type="predicted"/>
<organism evidence="1 2">
    <name type="scientific">Rhizobium viscosum</name>
    <name type="common">Arthrobacter viscosus</name>
    <dbReference type="NCBI Taxonomy" id="1673"/>
    <lineage>
        <taxon>Bacteria</taxon>
        <taxon>Pseudomonadati</taxon>
        <taxon>Pseudomonadota</taxon>
        <taxon>Alphaproteobacteria</taxon>
        <taxon>Hyphomicrobiales</taxon>
        <taxon>Rhizobiaceae</taxon>
        <taxon>Rhizobium/Agrobacterium group</taxon>
        <taxon>Rhizobium</taxon>
    </lineage>
</organism>